<reference evidence="2" key="1">
    <citation type="journal article" date="2015" name="Nature">
        <title>Complex archaea that bridge the gap between prokaryotes and eukaryotes.</title>
        <authorList>
            <person name="Spang A."/>
            <person name="Saw J.H."/>
            <person name="Jorgensen S.L."/>
            <person name="Zaremba-Niedzwiedzka K."/>
            <person name="Martijn J."/>
            <person name="Lind A.E."/>
            <person name="van Eijk R."/>
            <person name="Schleper C."/>
            <person name="Guy L."/>
            <person name="Ettema T.J."/>
        </authorList>
    </citation>
    <scope>NUCLEOTIDE SEQUENCE</scope>
</reference>
<keyword evidence="1" id="KW-0812">Transmembrane</keyword>
<evidence type="ECO:0000256" key="1">
    <source>
        <dbReference type="SAM" id="Phobius"/>
    </source>
</evidence>
<proteinExistence type="predicted"/>
<feature type="transmembrane region" description="Helical" evidence="1">
    <location>
        <begin position="13"/>
        <end position="32"/>
    </location>
</feature>
<accession>A0A0F9KC39</accession>
<dbReference type="EMBL" id="LAZR01008323">
    <property type="protein sequence ID" value="KKM79508.1"/>
    <property type="molecule type" value="Genomic_DNA"/>
</dbReference>
<evidence type="ECO:0000313" key="2">
    <source>
        <dbReference type="EMBL" id="KKM79508.1"/>
    </source>
</evidence>
<protein>
    <submittedName>
        <fullName evidence="2">Uncharacterized protein</fullName>
    </submittedName>
</protein>
<comment type="caution">
    <text evidence="2">The sequence shown here is derived from an EMBL/GenBank/DDBJ whole genome shotgun (WGS) entry which is preliminary data.</text>
</comment>
<name>A0A0F9KC39_9ZZZZ</name>
<gene>
    <name evidence="2" type="ORF">LCGC14_1349200</name>
</gene>
<keyword evidence="1" id="KW-1133">Transmembrane helix</keyword>
<organism evidence="2">
    <name type="scientific">marine sediment metagenome</name>
    <dbReference type="NCBI Taxonomy" id="412755"/>
    <lineage>
        <taxon>unclassified sequences</taxon>
        <taxon>metagenomes</taxon>
        <taxon>ecological metagenomes</taxon>
    </lineage>
</organism>
<sequence length="36" mass="4098">MTDPTDPDFVTKITNYLIVIAWLLGIIAGWFIRGVF</sequence>
<keyword evidence="1" id="KW-0472">Membrane</keyword>
<dbReference type="AlphaFoldDB" id="A0A0F9KC39"/>